<evidence type="ECO:0000256" key="4">
    <source>
        <dbReference type="ARBA" id="ARBA00022964"/>
    </source>
</evidence>
<dbReference type="Pfam" id="PF13640">
    <property type="entry name" value="2OG-FeII_Oxy_3"/>
    <property type="match status" value="1"/>
</dbReference>
<dbReference type="InterPro" id="IPR006620">
    <property type="entry name" value="Pro_4_hyd_alph"/>
</dbReference>
<keyword evidence="2" id="KW-0479">Metal-binding</keyword>
<comment type="caution">
    <text evidence="8">The sequence shown here is derived from an EMBL/GenBank/DDBJ whole genome shotgun (WGS) entry which is preliminary data.</text>
</comment>
<sequence length="167" mass="19148">MEADGFRNAAIGRGVQSQVNTGVRRDEIAWIEAQSHTARLWLEWAERLRLHLNRHLYLGLFSFESHFARYQPGQFYQTHLDAFRGRSNRVVTLLTYLNHDWLKQHGGELLIYPDNRSESPVALGVSVASVLPALGTLVVFLSDRFPHEVLPATRPRLSVAGWFRLNE</sequence>
<keyword evidence="6" id="KW-0408">Iron</keyword>
<dbReference type="Proteomes" id="UP001499988">
    <property type="component" value="Unassembled WGS sequence"/>
</dbReference>
<dbReference type="PANTHER" id="PTHR12907">
    <property type="entry name" value="EGL NINE HOMOLOG-RELATED"/>
    <property type="match status" value="1"/>
</dbReference>
<dbReference type="EMBL" id="BAABJZ010000097">
    <property type="protein sequence ID" value="GAA4896519.1"/>
    <property type="molecule type" value="Genomic_DNA"/>
</dbReference>
<comment type="cofactor">
    <cofactor evidence="1">
        <name>L-ascorbate</name>
        <dbReference type="ChEBI" id="CHEBI:38290"/>
    </cofactor>
</comment>
<dbReference type="PROSITE" id="PS51471">
    <property type="entry name" value="FE2OG_OXY"/>
    <property type="match status" value="1"/>
</dbReference>
<reference evidence="9" key="1">
    <citation type="journal article" date="2019" name="Int. J. Syst. Evol. Microbiol.">
        <title>The Global Catalogue of Microorganisms (GCM) 10K type strain sequencing project: providing services to taxonomists for standard genome sequencing and annotation.</title>
        <authorList>
            <consortium name="The Broad Institute Genomics Platform"/>
            <consortium name="The Broad Institute Genome Sequencing Center for Infectious Disease"/>
            <person name="Wu L."/>
            <person name="Ma J."/>
        </authorList>
    </citation>
    <scope>NUCLEOTIDE SEQUENCE [LARGE SCALE GENOMIC DNA]</scope>
    <source>
        <strain evidence="9">JCM 18401</strain>
    </source>
</reference>
<dbReference type="SMART" id="SM00702">
    <property type="entry name" value="P4Hc"/>
    <property type="match status" value="1"/>
</dbReference>
<keyword evidence="4" id="KW-0223">Dioxygenase</keyword>
<name>A0ABP9FHY9_9GAMM</name>
<accession>A0ABP9FHY9</accession>
<keyword evidence="9" id="KW-1185">Reference proteome</keyword>
<dbReference type="Gene3D" id="2.60.120.620">
    <property type="entry name" value="q2cbj1_9rhob like domain"/>
    <property type="match status" value="1"/>
</dbReference>
<dbReference type="InterPro" id="IPR005123">
    <property type="entry name" value="Oxoglu/Fe-dep_dioxygenase_dom"/>
</dbReference>
<organism evidence="8 9">
    <name type="scientific">Ferrimonas pelagia</name>
    <dbReference type="NCBI Taxonomy" id="1177826"/>
    <lineage>
        <taxon>Bacteria</taxon>
        <taxon>Pseudomonadati</taxon>
        <taxon>Pseudomonadota</taxon>
        <taxon>Gammaproteobacteria</taxon>
        <taxon>Alteromonadales</taxon>
        <taxon>Ferrimonadaceae</taxon>
        <taxon>Ferrimonas</taxon>
    </lineage>
</organism>
<protein>
    <submittedName>
        <fullName evidence="8">2OG-Fe(II) oxygenase</fullName>
    </submittedName>
</protein>
<gene>
    <name evidence="8" type="ORF">GCM10023333_32230</name>
</gene>
<proteinExistence type="predicted"/>
<evidence type="ECO:0000256" key="5">
    <source>
        <dbReference type="ARBA" id="ARBA00023002"/>
    </source>
</evidence>
<feature type="domain" description="Fe2OG dioxygenase" evidence="7">
    <location>
        <begin position="56"/>
        <end position="165"/>
    </location>
</feature>
<evidence type="ECO:0000259" key="7">
    <source>
        <dbReference type="PROSITE" id="PS51471"/>
    </source>
</evidence>
<dbReference type="InterPro" id="IPR051559">
    <property type="entry name" value="HIF_prolyl_hydroxylases"/>
</dbReference>
<keyword evidence="3" id="KW-0847">Vitamin C</keyword>
<dbReference type="InterPro" id="IPR044862">
    <property type="entry name" value="Pro_4_hyd_alph_FE2OG_OXY"/>
</dbReference>
<keyword evidence="5" id="KW-0560">Oxidoreductase</keyword>
<evidence type="ECO:0000256" key="2">
    <source>
        <dbReference type="ARBA" id="ARBA00022723"/>
    </source>
</evidence>
<evidence type="ECO:0000256" key="3">
    <source>
        <dbReference type="ARBA" id="ARBA00022896"/>
    </source>
</evidence>
<evidence type="ECO:0000313" key="9">
    <source>
        <dbReference type="Proteomes" id="UP001499988"/>
    </source>
</evidence>
<evidence type="ECO:0000256" key="6">
    <source>
        <dbReference type="ARBA" id="ARBA00023004"/>
    </source>
</evidence>
<evidence type="ECO:0000256" key="1">
    <source>
        <dbReference type="ARBA" id="ARBA00001961"/>
    </source>
</evidence>
<dbReference type="PANTHER" id="PTHR12907:SF26">
    <property type="entry name" value="HIF PROLYL HYDROXYLASE, ISOFORM C"/>
    <property type="match status" value="1"/>
</dbReference>
<evidence type="ECO:0000313" key="8">
    <source>
        <dbReference type="EMBL" id="GAA4896519.1"/>
    </source>
</evidence>